<protein>
    <submittedName>
        <fullName evidence="1">Uncharacterized protein</fullName>
    </submittedName>
</protein>
<name>A0A1E1KYR4_9HELO</name>
<proteinExistence type="predicted"/>
<dbReference type="EMBL" id="FJUX01000062">
    <property type="protein sequence ID" value="CZT03411.1"/>
    <property type="molecule type" value="Genomic_DNA"/>
</dbReference>
<organism evidence="1 2">
    <name type="scientific">Rhynchosporium agropyri</name>
    <dbReference type="NCBI Taxonomy" id="914238"/>
    <lineage>
        <taxon>Eukaryota</taxon>
        <taxon>Fungi</taxon>
        <taxon>Dikarya</taxon>
        <taxon>Ascomycota</taxon>
        <taxon>Pezizomycotina</taxon>
        <taxon>Leotiomycetes</taxon>
        <taxon>Helotiales</taxon>
        <taxon>Ploettnerulaceae</taxon>
        <taxon>Rhynchosporium</taxon>
    </lineage>
</organism>
<sequence length="128" mass="15197">MEQLRRIRDFGKKGYTRRDPIQVVYYPDTDTFSYKRWSELSDDLDNDKLSSFLIPDFAGLTTNYRAEWPHGLYLGRIKFVRVTGTMVLPWKVWLHRNWSGLTGGGHFRMVYIMKPARYTRRRVSASDV</sequence>
<dbReference type="AlphaFoldDB" id="A0A1E1KYR4"/>
<evidence type="ECO:0000313" key="2">
    <source>
        <dbReference type="Proteomes" id="UP000178912"/>
    </source>
</evidence>
<accession>A0A1E1KYR4</accession>
<evidence type="ECO:0000313" key="1">
    <source>
        <dbReference type="EMBL" id="CZT03411.1"/>
    </source>
</evidence>
<gene>
    <name evidence="1" type="ORF">RAG0_10172</name>
</gene>
<keyword evidence="2" id="KW-1185">Reference proteome</keyword>
<dbReference type="Proteomes" id="UP000178912">
    <property type="component" value="Unassembled WGS sequence"/>
</dbReference>
<reference evidence="2" key="1">
    <citation type="submission" date="2016-03" db="EMBL/GenBank/DDBJ databases">
        <authorList>
            <person name="Guldener U."/>
        </authorList>
    </citation>
    <scope>NUCLEOTIDE SEQUENCE [LARGE SCALE GENOMIC DNA]</scope>
    <source>
        <strain evidence="2">04CH-RAC-A.6.1</strain>
    </source>
</reference>